<protein>
    <recommendedName>
        <fullName evidence="4">Right handed beta helix domain-containing protein</fullName>
    </recommendedName>
</protein>
<sequence length="1123" mass="118528">YIGDEEDHPALAQLCDAMADPSVHELVVTVDILLDADYPLPTVYRSLDIRGACDGGTDTACTVDGQFDAPFLELDGCADQDWRDDLNFTCNDYYESQFCSMDGGYGANWAYSWGLFEDYLTAGQPSPVETCCRCGGATTSTGEALELTLTNLNIINSWSAKYGAAVSAYGHVHLSLDSCYFERNEALVGGGSIAMQSSRDASLTMTNCEATDNSAQFGAVVYVSPVNAISYPRVEIAGGSMQFNTAAFGAAVFARVNATLVLRGVTASHNEAKWGGGAVCGNYNVSLTFEECELNDNTVNMDQYVYIDEGTIYDLPVRGGGAVLAGDTSSVLLSNSWVLRNIVDVQTLEFNEGGGGIAGGIRSCITVTRNSTVAHNQLHRSCCGGGLMVVGDGANVSVTGNSSVTNNYGNYGGGISTSQGNGVLIVIGGGSRVSFNQAVVGGGINGWNSAVTVLLTQASQLSSNKANEEGGGIYVHSYSKIQIEMESVVRNNFANKGGGLYGYQHNQIRLHNHSGIIQNEAVLDGGGILLGVNSYLSLEDSVLRENSAGLNGGGMSCEEGTKVQALRTELKGNKAEAGGAGVYLHTSPEGSFTVAVFEDCGMVENVAKRSSGGGVMANPRSDVTIQGNSLIQGNTGTSGGGVSLWKSSLRIMDGVTFQNNSGVYHGGAISMEESNMTLSNCSIQGNRANFSGGGIFSTLSELSVNAVSLLDNQATVSGGAIHLSDSSTADLGQVLIQTNTAREGGGIRGALYLVNANASLLQCNFSYNQAMTRDMQGGGAVVGAGASLEAERTQWEGNMAELGGGAVAMLGEAAALSLRNSSFMRCSAFVGGSVMLQWPSVLASIHFRELRLHNPQDALAQNIYWHVNDWSLVGSHAPTCEGNCTVLGDGVLFSTNGVRPSVTQEGLGAVTSVEAASGYSIQPPISYYVLDYYSNLAPIPVTQRSSVVPVVATLYGQLASYENWSVGGQILQTYRNPEGVYGAVYDNLVVTGDPGSQVDLFIMTGAAEWAWFLGSVRVNLTFCNQARPPLHPLQDNSNPPAPHQLHIQHIDELTLPHPLRPSNPPHAPDSDALHPRQPLACLRLMNIPARSVRKEAIRCIILRSVGRPYGTPDVGWTDKLSRE</sequence>
<accession>A0AAE0LCM1</accession>
<dbReference type="Proteomes" id="UP001190700">
    <property type="component" value="Unassembled WGS sequence"/>
</dbReference>
<evidence type="ECO:0008006" key="4">
    <source>
        <dbReference type="Google" id="ProtNLM"/>
    </source>
</evidence>
<dbReference type="PANTHER" id="PTHR11319">
    <property type="entry name" value="G PROTEIN-COUPLED RECEPTOR-RELATED"/>
    <property type="match status" value="1"/>
</dbReference>
<evidence type="ECO:0000313" key="2">
    <source>
        <dbReference type="EMBL" id="KAK3279890.1"/>
    </source>
</evidence>
<dbReference type="AlphaFoldDB" id="A0AAE0LCM1"/>
<proteinExistence type="predicted"/>
<gene>
    <name evidence="2" type="ORF">CYMTET_12248</name>
</gene>
<keyword evidence="3" id="KW-1185">Reference proteome</keyword>
<dbReference type="EMBL" id="LGRX02004623">
    <property type="protein sequence ID" value="KAK3279890.1"/>
    <property type="molecule type" value="Genomic_DNA"/>
</dbReference>
<feature type="region of interest" description="Disordered" evidence="1">
    <location>
        <begin position="1055"/>
        <end position="1074"/>
    </location>
</feature>
<organism evidence="2 3">
    <name type="scientific">Cymbomonas tetramitiformis</name>
    <dbReference type="NCBI Taxonomy" id="36881"/>
    <lineage>
        <taxon>Eukaryota</taxon>
        <taxon>Viridiplantae</taxon>
        <taxon>Chlorophyta</taxon>
        <taxon>Pyramimonadophyceae</taxon>
        <taxon>Pyramimonadales</taxon>
        <taxon>Pyramimonadaceae</taxon>
        <taxon>Cymbomonas</taxon>
    </lineage>
</organism>
<evidence type="ECO:0000256" key="1">
    <source>
        <dbReference type="SAM" id="MobiDB-lite"/>
    </source>
</evidence>
<evidence type="ECO:0000313" key="3">
    <source>
        <dbReference type="Proteomes" id="UP001190700"/>
    </source>
</evidence>
<comment type="caution">
    <text evidence="2">The sequence shown here is derived from an EMBL/GenBank/DDBJ whole genome shotgun (WGS) entry which is preliminary data.</text>
</comment>
<dbReference type="PANTHER" id="PTHR11319:SF35">
    <property type="entry name" value="OUTER MEMBRANE PROTEIN PMPC-RELATED"/>
    <property type="match status" value="1"/>
</dbReference>
<feature type="compositionally biased region" description="Pro residues" evidence="1">
    <location>
        <begin position="1058"/>
        <end position="1067"/>
    </location>
</feature>
<reference evidence="2 3" key="1">
    <citation type="journal article" date="2015" name="Genome Biol. Evol.">
        <title>Comparative Genomics of a Bacterivorous Green Alga Reveals Evolutionary Causalities and Consequences of Phago-Mixotrophic Mode of Nutrition.</title>
        <authorList>
            <person name="Burns J.A."/>
            <person name="Paasch A."/>
            <person name="Narechania A."/>
            <person name="Kim E."/>
        </authorList>
    </citation>
    <scope>NUCLEOTIDE SEQUENCE [LARGE SCALE GENOMIC DNA]</scope>
    <source>
        <strain evidence="2 3">PLY_AMNH</strain>
    </source>
</reference>
<dbReference type="InterPro" id="IPR011050">
    <property type="entry name" value="Pectin_lyase_fold/virulence"/>
</dbReference>
<feature type="non-terminal residue" evidence="2">
    <location>
        <position position="1"/>
    </location>
</feature>
<name>A0AAE0LCM1_9CHLO</name>
<dbReference type="SUPFAM" id="SSF51126">
    <property type="entry name" value="Pectin lyase-like"/>
    <property type="match status" value="2"/>
</dbReference>